<feature type="domain" description="ABC3 transporter permease C-terminal" evidence="8">
    <location>
        <begin position="371"/>
        <end position="484"/>
    </location>
</feature>
<evidence type="ECO:0000256" key="2">
    <source>
        <dbReference type="ARBA" id="ARBA00022475"/>
    </source>
</evidence>
<dbReference type="AlphaFoldDB" id="A0A1I4EIA1"/>
<evidence type="ECO:0000313" key="11">
    <source>
        <dbReference type="Proteomes" id="UP000181969"/>
    </source>
</evidence>
<keyword evidence="2" id="KW-1003">Cell membrane</keyword>
<gene>
    <name evidence="10" type="ORF">SAMN05216438_1019</name>
</gene>
<feature type="transmembrane region" description="Helical" evidence="7">
    <location>
        <begin position="538"/>
        <end position="558"/>
    </location>
</feature>
<evidence type="ECO:0000256" key="7">
    <source>
        <dbReference type="SAM" id="Phobius"/>
    </source>
</evidence>
<evidence type="ECO:0000256" key="3">
    <source>
        <dbReference type="ARBA" id="ARBA00022692"/>
    </source>
</evidence>
<sequence length="899" mass="100296">MTVRQISKRLSGDSMKTKTLNKNIRRSITGSFGRFISIFSLMALGVFAFVGLKMSGPNMRATAEEFYARHHLADLSITSTMGLNTSDQKLIRQADGLKTVDFGYFRDVLLPDKKTSLRVFSQADNLSTYELIAGRMPQKSNEIALDFLYQDKYKLGDTIRVSEEKNEGSYLLKNHEFKLVGFVKSSEFVDKSLYGPTNIGTGQLNGYAVVPPEAFQSDVYMIARLSFKSTQGLSPYDPQFTERSDYYQKKLKKLLEGQPEKRLAEIKKEPQAQLNQAQDKLKAEEAKLQESQKMLNQQKALAGENPQLQALQESLNTGKAKLAESKTQLQEQQNQLATLEAPAYTVNNRKEGNPGYQTFVDNSTRIDALSNIFPVVLFAIAVLVSLTTMTRFVEEERGNMGLLKALGYTNAQIRKKFIVYGAVSACAGATVGVLLGHVVLPHVVFNAYSASSTFSGLILTFSPMWTIVSFVIALACTVLPAYLVAQAELRGAPAALFLAKPPKAGSRIFLERIKPIWKRMSFTYKVTARNLFRYKQRMLMTIVGVAGCTALLVMGFGIRDSISGLSQRQFGEILHYNMLAVSQDNLNKQEQDELDQFLQSDNIKSYAPVHFEQLHQTINDNRQDISLMVPEKEENFKQFVTLRNRVSKEKLSLPKEGAVVSEKLAELLGVKVGQTISLKTEQDKTVKIKVAGITEMYMGHYIFMNQNQYTSLFDAPIKTNAHLLKLRDASKAKSQAASADFMKNAGALTVSQNSDLQNTIDAFLHGINSVMFVLIGCAILLAIVVIYNLTNINVSERIRELSTIKVLGFYDREVTLYIYRETILLSFMGIIAGFGLGAYFHHVIITMLPTDMIMFNPNLLWSNLLLSTLITLATTLGLSVVVHLKLKNVDMLGALKSVD</sequence>
<dbReference type="Pfam" id="PF02687">
    <property type="entry name" value="FtsX"/>
    <property type="match status" value="2"/>
</dbReference>
<evidence type="ECO:0000256" key="5">
    <source>
        <dbReference type="ARBA" id="ARBA00023136"/>
    </source>
</evidence>
<dbReference type="GO" id="GO:0005886">
    <property type="term" value="C:plasma membrane"/>
    <property type="evidence" value="ECO:0007669"/>
    <property type="project" value="UniProtKB-SubCell"/>
</dbReference>
<feature type="transmembrane region" description="Helical" evidence="7">
    <location>
        <begin position="417"/>
        <end position="444"/>
    </location>
</feature>
<dbReference type="PANTHER" id="PTHR30287:SF1">
    <property type="entry name" value="INNER MEMBRANE PROTEIN"/>
    <property type="match status" value="1"/>
</dbReference>
<feature type="coiled-coil region" evidence="6">
    <location>
        <begin position="267"/>
        <end position="335"/>
    </location>
</feature>
<evidence type="ECO:0000313" key="10">
    <source>
        <dbReference type="EMBL" id="SFL05488.1"/>
    </source>
</evidence>
<keyword evidence="6" id="KW-0175">Coiled coil</keyword>
<feature type="transmembrane region" description="Helical" evidence="7">
    <location>
        <begin position="372"/>
        <end position="393"/>
    </location>
</feature>
<dbReference type="InterPro" id="IPR003838">
    <property type="entry name" value="ABC3_permease_C"/>
</dbReference>
<dbReference type="Pfam" id="PF12704">
    <property type="entry name" value="MacB_PCD"/>
    <property type="match status" value="1"/>
</dbReference>
<keyword evidence="3 7" id="KW-0812">Transmembrane</keyword>
<feature type="transmembrane region" description="Helical" evidence="7">
    <location>
        <begin position="860"/>
        <end position="882"/>
    </location>
</feature>
<feature type="transmembrane region" description="Helical" evidence="7">
    <location>
        <begin position="822"/>
        <end position="840"/>
    </location>
</feature>
<dbReference type="EMBL" id="FOTJ01000001">
    <property type="protein sequence ID" value="SFL05488.1"/>
    <property type="molecule type" value="Genomic_DNA"/>
</dbReference>
<evidence type="ECO:0000256" key="1">
    <source>
        <dbReference type="ARBA" id="ARBA00004651"/>
    </source>
</evidence>
<evidence type="ECO:0000259" key="9">
    <source>
        <dbReference type="Pfam" id="PF12704"/>
    </source>
</evidence>
<protein>
    <submittedName>
        <fullName evidence="10">Putative ABC transport system permease protein</fullName>
    </submittedName>
</protein>
<evidence type="ECO:0000256" key="6">
    <source>
        <dbReference type="SAM" id="Coils"/>
    </source>
</evidence>
<name>A0A1I4EIA1_9LACT</name>
<evidence type="ECO:0000256" key="4">
    <source>
        <dbReference type="ARBA" id="ARBA00022989"/>
    </source>
</evidence>
<dbReference type="InterPro" id="IPR025857">
    <property type="entry name" value="MacB_PCD"/>
</dbReference>
<organism evidence="10 11">
    <name type="scientific">Lactococcus garvieae</name>
    <dbReference type="NCBI Taxonomy" id="1363"/>
    <lineage>
        <taxon>Bacteria</taxon>
        <taxon>Bacillati</taxon>
        <taxon>Bacillota</taxon>
        <taxon>Bacilli</taxon>
        <taxon>Lactobacillales</taxon>
        <taxon>Streptococcaceae</taxon>
        <taxon>Lactococcus</taxon>
    </lineage>
</organism>
<dbReference type="InterPro" id="IPR038766">
    <property type="entry name" value="Membrane_comp_ABC_pdt"/>
</dbReference>
<keyword evidence="5 7" id="KW-0472">Membrane</keyword>
<feature type="domain" description="MacB-like periplasmic core" evidence="9">
    <location>
        <begin position="538"/>
        <end position="728"/>
    </location>
</feature>
<accession>A0A1I4EIA1</accession>
<dbReference type="Proteomes" id="UP000181969">
    <property type="component" value="Unassembled WGS sequence"/>
</dbReference>
<comment type="subcellular location">
    <subcellularLocation>
        <location evidence="1">Cell membrane</location>
        <topology evidence="1">Multi-pass membrane protein</topology>
    </subcellularLocation>
</comment>
<dbReference type="PANTHER" id="PTHR30287">
    <property type="entry name" value="MEMBRANE COMPONENT OF PREDICTED ABC SUPERFAMILY METABOLITE UPTAKE TRANSPORTER"/>
    <property type="match status" value="1"/>
</dbReference>
<feature type="transmembrane region" description="Helical" evidence="7">
    <location>
        <begin position="762"/>
        <end position="789"/>
    </location>
</feature>
<proteinExistence type="predicted"/>
<keyword evidence="4 7" id="KW-1133">Transmembrane helix</keyword>
<feature type="domain" description="ABC3 transporter permease C-terminal" evidence="8">
    <location>
        <begin position="773"/>
        <end position="882"/>
    </location>
</feature>
<feature type="transmembrane region" description="Helical" evidence="7">
    <location>
        <begin position="464"/>
        <end position="485"/>
    </location>
</feature>
<feature type="transmembrane region" description="Helical" evidence="7">
    <location>
        <begin position="32"/>
        <end position="52"/>
    </location>
</feature>
<reference evidence="10 11" key="1">
    <citation type="submission" date="2016-10" db="EMBL/GenBank/DDBJ databases">
        <authorList>
            <person name="de Groot N.N."/>
        </authorList>
    </citation>
    <scope>NUCLEOTIDE SEQUENCE [LARGE SCALE GENOMIC DNA]</scope>
    <source>
        <strain evidence="10 11">M79</strain>
    </source>
</reference>
<evidence type="ECO:0000259" key="8">
    <source>
        <dbReference type="Pfam" id="PF02687"/>
    </source>
</evidence>